<name>A0A0L8I8Z0_OCTBM</name>
<keyword evidence="3 9" id="KW-0812">Transmembrane</keyword>
<dbReference type="GO" id="GO:0007268">
    <property type="term" value="P:chemical synaptic transmission"/>
    <property type="evidence" value="ECO:0007669"/>
    <property type="project" value="TreeGrafter"/>
</dbReference>
<feature type="transmembrane region" description="Helical" evidence="9">
    <location>
        <begin position="146"/>
        <end position="168"/>
    </location>
</feature>
<reference evidence="11" key="1">
    <citation type="submission" date="2015-07" db="EMBL/GenBank/DDBJ databases">
        <title>MeaNS - Measles Nucleotide Surveillance Program.</title>
        <authorList>
            <person name="Tran T."/>
            <person name="Druce J."/>
        </authorList>
    </citation>
    <scope>NUCLEOTIDE SEQUENCE</scope>
    <source>
        <strain evidence="11">UCB-OBI-ISO-001</strain>
        <tissue evidence="11">Gonad</tissue>
    </source>
</reference>
<dbReference type="PANTHER" id="PTHR24247:SF278">
    <property type="entry name" value="HISTAMINE H2 RECEPTOR"/>
    <property type="match status" value="1"/>
</dbReference>
<dbReference type="GO" id="GO:0005886">
    <property type="term" value="C:plasma membrane"/>
    <property type="evidence" value="ECO:0007669"/>
    <property type="project" value="UniProtKB-SubCell"/>
</dbReference>
<dbReference type="EMBL" id="KQ416251">
    <property type="protein sequence ID" value="KOF97874.1"/>
    <property type="molecule type" value="Genomic_DNA"/>
</dbReference>
<accession>A0A0L8I8Z0</accession>
<evidence type="ECO:0000259" key="10">
    <source>
        <dbReference type="PROSITE" id="PS50262"/>
    </source>
</evidence>
<evidence type="ECO:0000256" key="1">
    <source>
        <dbReference type="ARBA" id="ARBA00004651"/>
    </source>
</evidence>
<dbReference type="AlphaFoldDB" id="A0A0L8I8Z0"/>
<keyword evidence="7" id="KW-0675">Receptor</keyword>
<dbReference type="Gene3D" id="1.20.1070.10">
    <property type="entry name" value="Rhodopsin 7-helix transmembrane proteins"/>
    <property type="match status" value="1"/>
</dbReference>
<keyword evidence="2" id="KW-1003">Cell membrane</keyword>
<feature type="domain" description="G-protein coupled receptors family 1 profile" evidence="10">
    <location>
        <begin position="43"/>
        <end position="294"/>
    </location>
</feature>
<evidence type="ECO:0000256" key="6">
    <source>
        <dbReference type="ARBA" id="ARBA00023136"/>
    </source>
</evidence>
<feature type="transmembrane region" description="Helical" evidence="9">
    <location>
        <begin position="66"/>
        <end position="90"/>
    </location>
</feature>
<dbReference type="KEGG" id="obi:106880373"/>
<evidence type="ECO:0000256" key="9">
    <source>
        <dbReference type="SAM" id="Phobius"/>
    </source>
</evidence>
<dbReference type="OrthoDB" id="6088609at2759"/>
<feature type="transmembrane region" description="Helical" evidence="9">
    <location>
        <begin position="188"/>
        <end position="213"/>
    </location>
</feature>
<keyword evidence="5" id="KW-0297">G-protein coupled receptor</keyword>
<dbReference type="PROSITE" id="PS50262">
    <property type="entry name" value="G_PROTEIN_RECEP_F1_2"/>
    <property type="match status" value="1"/>
</dbReference>
<dbReference type="GO" id="GO:0030594">
    <property type="term" value="F:neurotransmitter receptor activity"/>
    <property type="evidence" value="ECO:0007669"/>
    <property type="project" value="TreeGrafter"/>
</dbReference>
<dbReference type="GO" id="GO:0030425">
    <property type="term" value="C:dendrite"/>
    <property type="evidence" value="ECO:0007669"/>
    <property type="project" value="TreeGrafter"/>
</dbReference>
<keyword evidence="8" id="KW-0807">Transducer</keyword>
<feature type="transmembrane region" description="Helical" evidence="9">
    <location>
        <begin position="27"/>
        <end position="54"/>
    </location>
</feature>
<dbReference type="InterPro" id="IPR000276">
    <property type="entry name" value="GPCR_Rhodpsn"/>
</dbReference>
<dbReference type="GO" id="GO:0045202">
    <property type="term" value="C:synapse"/>
    <property type="evidence" value="ECO:0007669"/>
    <property type="project" value="GOC"/>
</dbReference>
<evidence type="ECO:0000256" key="8">
    <source>
        <dbReference type="ARBA" id="ARBA00023224"/>
    </source>
</evidence>
<proteinExistence type="predicted"/>
<dbReference type="CDD" id="cd00637">
    <property type="entry name" value="7tm_classA_rhodopsin-like"/>
    <property type="match status" value="1"/>
</dbReference>
<feature type="transmembrane region" description="Helical" evidence="9">
    <location>
        <begin position="271"/>
        <end position="296"/>
    </location>
</feature>
<dbReference type="GO" id="GO:0004993">
    <property type="term" value="F:G protein-coupled serotonin receptor activity"/>
    <property type="evidence" value="ECO:0007669"/>
    <property type="project" value="TreeGrafter"/>
</dbReference>
<evidence type="ECO:0000313" key="11">
    <source>
        <dbReference type="EMBL" id="KOF97874.1"/>
    </source>
</evidence>
<dbReference type="GO" id="GO:0007187">
    <property type="term" value="P:G protein-coupled receptor signaling pathway, coupled to cyclic nucleotide second messenger"/>
    <property type="evidence" value="ECO:0007669"/>
    <property type="project" value="TreeGrafter"/>
</dbReference>
<keyword evidence="4 9" id="KW-1133">Transmembrane helix</keyword>
<feature type="transmembrane region" description="Helical" evidence="9">
    <location>
        <begin position="234"/>
        <end position="259"/>
    </location>
</feature>
<evidence type="ECO:0000256" key="7">
    <source>
        <dbReference type="ARBA" id="ARBA00023170"/>
    </source>
</evidence>
<evidence type="ECO:0000256" key="4">
    <source>
        <dbReference type="ARBA" id="ARBA00022989"/>
    </source>
</evidence>
<evidence type="ECO:0000256" key="2">
    <source>
        <dbReference type="ARBA" id="ARBA00022475"/>
    </source>
</evidence>
<dbReference type="PANTHER" id="PTHR24247">
    <property type="entry name" value="5-HYDROXYTRYPTAMINE RECEPTOR"/>
    <property type="match status" value="1"/>
</dbReference>
<dbReference type="InterPro" id="IPR017452">
    <property type="entry name" value="GPCR_Rhodpsn_7TM"/>
</dbReference>
<dbReference type="SUPFAM" id="SSF81321">
    <property type="entry name" value="Family A G protein-coupled receptor-like"/>
    <property type="match status" value="1"/>
</dbReference>
<keyword evidence="6 9" id="KW-0472">Membrane</keyword>
<evidence type="ECO:0000256" key="3">
    <source>
        <dbReference type="ARBA" id="ARBA00022692"/>
    </source>
</evidence>
<organism evidence="11">
    <name type="scientific">Octopus bimaculoides</name>
    <name type="common">California two-spotted octopus</name>
    <dbReference type="NCBI Taxonomy" id="37653"/>
    <lineage>
        <taxon>Eukaryota</taxon>
        <taxon>Metazoa</taxon>
        <taxon>Spiralia</taxon>
        <taxon>Lophotrochozoa</taxon>
        <taxon>Mollusca</taxon>
        <taxon>Cephalopoda</taxon>
        <taxon>Coleoidea</taxon>
        <taxon>Octopodiformes</taxon>
        <taxon>Octopoda</taxon>
        <taxon>Incirrata</taxon>
        <taxon>Octopodidae</taxon>
        <taxon>Octopus</taxon>
    </lineage>
</organism>
<protein>
    <recommendedName>
        <fullName evidence="10">G-protein coupled receptors family 1 profile domain-containing protein</fullName>
    </recommendedName>
</protein>
<feature type="transmembrane region" description="Helical" evidence="9">
    <location>
        <begin position="102"/>
        <end position="126"/>
    </location>
</feature>
<evidence type="ECO:0000256" key="5">
    <source>
        <dbReference type="ARBA" id="ARBA00023040"/>
    </source>
</evidence>
<dbReference type="Pfam" id="PF00001">
    <property type="entry name" value="7tm_1"/>
    <property type="match status" value="1"/>
</dbReference>
<gene>
    <name evidence="11" type="ORF">OCBIM_22028142mg</name>
</gene>
<sequence length="335" mass="39051">MELYDYTIYGLRNYYRTYKSSKYQQELYYYLLYITISLTVLLPNLLLVVVLLRKIKKGDTRPLDKLLLNICISSSLWGIFGHLVFAHLYYFQWNIGVAFCKVYYTVLVGFDIAFQLHMFAISIDRVLQATNPYRYLQRVNNFGSSLLLYIPWLGTVITVMPIYFLGFYNNSNQIYYECDFTLNQETNLGFQWLTFVLSLMTTTSTTIVIVCLLQSRGLMSYRLLTNADRQLIRSSLIAGIIANCIFASTVFILKCFHLHLMRTSVENKSNILWAIIEIFSYLSLCSAGIIPTFWFIDRDIRNAVTKQINEMVLKITRSSEKSETQKTMPIDFSDN</sequence>
<comment type="subcellular location">
    <subcellularLocation>
        <location evidence="1">Cell membrane</location>
        <topology evidence="1">Multi-pass membrane protein</topology>
    </subcellularLocation>
</comment>